<comment type="caution">
    <text evidence="1">The sequence shown here is derived from an EMBL/GenBank/DDBJ whole genome shotgun (WGS) entry which is preliminary data.</text>
</comment>
<evidence type="ECO:0000313" key="2">
    <source>
        <dbReference type="Proteomes" id="UP000691718"/>
    </source>
</evidence>
<dbReference type="AlphaFoldDB" id="A0A8S3X4V0"/>
<dbReference type="EMBL" id="CAJQZP010000945">
    <property type="protein sequence ID" value="CAG5001193.1"/>
    <property type="molecule type" value="Genomic_DNA"/>
</dbReference>
<gene>
    <name evidence="1" type="ORF">PAPOLLO_LOCUS13868</name>
</gene>
<protein>
    <submittedName>
        <fullName evidence="1">(apollo) hypothetical protein</fullName>
    </submittedName>
</protein>
<proteinExistence type="predicted"/>
<name>A0A8S3X4V0_PARAO</name>
<keyword evidence="2" id="KW-1185">Reference proteome</keyword>
<dbReference type="OrthoDB" id="7471570at2759"/>
<sequence length="166" mass="19496">MNELSWGVKLQILKDYSPEATNRRVGMEALVDGRQHGYRKNHDPVREYEEYAIKLKVFRMMHESISDSEAKIKRAQLIKKNYENSTSFEIGYIVGDATEKYGEMLDMSATLERVYHEWRPLDHINVYEHVANRGIEINQLIDLAKSITESMNETAEYRRRLLNLSL</sequence>
<organism evidence="1 2">
    <name type="scientific">Parnassius apollo</name>
    <name type="common">Apollo butterfly</name>
    <name type="synonym">Papilio apollo</name>
    <dbReference type="NCBI Taxonomy" id="110799"/>
    <lineage>
        <taxon>Eukaryota</taxon>
        <taxon>Metazoa</taxon>
        <taxon>Ecdysozoa</taxon>
        <taxon>Arthropoda</taxon>
        <taxon>Hexapoda</taxon>
        <taxon>Insecta</taxon>
        <taxon>Pterygota</taxon>
        <taxon>Neoptera</taxon>
        <taxon>Endopterygota</taxon>
        <taxon>Lepidoptera</taxon>
        <taxon>Glossata</taxon>
        <taxon>Ditrysia</taxon>
        <taxon>Papilionoidea</taxon>
        <taxon>Papilionidae</taxon>
        <taxon>Parnassiinae</taxon>
        <taxon>Parnassini</taxon>
        <taxon>Parnassius</taxon>
        <taxon>Parnassius</taxon>
    </lineage>
</organism>
<accession>A0A8S3X4V0</accession>
<evidence type="ECO:0000313" key="1">
    <source>
        <dbReference type="EMBL" id="CAG5001193.1"/>
    </source>
</evidence>
<reference evidence="1" key="1">
    <citation type="submission" date="2021-04" db="EMBL/GenBank/DDBJ databases">
        <authorList>
            <person name="Tunstrom K."/>
        </authorList>
    </citation>
    <scope>NUCLEOTIDE SEQUENCE</scope>
</reference>
<dbReference type="Proteomes" id="UP000691718">
    <property type="component" value="Unassembled WGS sequence"/>
</dbReference>